<feature type="region of interest" description="Disordered" evidence="1">
    <location>
        <begin position="92"/>
        <end position="127"/>
    </location>
</feature>
<name>A0A0F9FA43_9ZZZZ</name>
<dbReference type="EMBL" id="LAZR01033482">
    <property type="protein sequence ID" value="KKL47952.1"/>
    <property type="molecule type" value="Genomic_DNA"/>
</dbReference>
<evidence type="ECO:0000256" key="1">
    <source>
        <dbReference type="SAM" id="MobiDB-lite"/>
    </source>
</evidence>
<evidence type="ECO:0000313" key="2">
    <source>
        <dbReference type="EMBL" id="KKL47952.1"/>
    </source>
</evidence>
<organism evidence="2">
    <name type="scientific">marine sediment metagenome</name>
    <dbReference type="NCBI Taxonomy" id="412755"/>
    <lineage>
        <taxon>unclassified sequences</taxon>
        <taxon>metagenomes</taxon>
        <taxon>ecological metagenomes</taxon>
    </lineage>
</organism>
<proteinExistence type="predicted"/>
<dbReference type="AlphaFoldDB" id="A0A0F9FA43"/>
<comment type="caution">
    <text evidence="2">The sequence shown here is derived from an EMBL/GenBank/DDBJ whole genome shotgun (WGS) entry which is preliminary data.</text>
</comment>
<gene>
    <name evidence="2" type="ORF">LCGC14_2330390</name>
</gene>
<accession>A0A0F9FA43</accession>
<sequence>MPELTDQELTALTARAEAGDSAAAALEERGTALDIAHNDLNLAIDAENTSNAALLHVTRAAHPDIPADLITGGNAADIAASVDRGQVIADQARASAADNDGQPPKTTVPAGSPPRTKPTDAPDGVRGLARIAHALTNPGPGSTEV</sequence>
<reference evidence="2" key="1">
    <citation type="journal article" date="2015" name="Nature">
        <title>Complex archaea that bridge the gap between prokaryotes and eukaryotes.</title>
        <authorList>
            <person name="Spang A."/>
            <person name="Saw J.H."/>
            <person name="Jorgensen S.L."/>
            <person name="Zaremba-Niedzwiedzka K."/>
            <person name="Martijn J."/>
            <person name="Lind A.E."/>
            <person name="van Eijk R."/>
            <person name="Schleper C."/>
            <person name="Guy L."/>
            <person name="Ettema T.J."/>
        </authorList>
    </citation>
    <scope>NUCLEOTIDE SEQUENCE</scope>
</reference>
<protein>
    <submittedName>
        <fullName evidence="2">Uncharacterized protein</fullName>
    </submittedName>
</protein>